<keyword evidence="1" id="KW-0645">Protease</keyword>
<keyword evidence="4" id="KW-1015">Disulfide bond</keyword>
<dbReference type="EMBL" id="OU898284">
    <property type="protein sequence ID" value="CAG9841118.1"/>
    <property type="molecule type" value="Genomic_DNA"/>
</dbReference>
<keyword evidence="2" id="KW-0378">Hydrolase</keyword>
<organism evidence="8 9">
    <name type="scientific">Diabrotica balteata</name>
    <name type="common">Banded cucumber beetle</name>
    <dbReference type="NCBI Taxonomy" id="107213"/>
    <lineage>
        <taxon>Eukaryota</taxon>
        <taxon>Metazoa</taxon>
        <taxon>Ecdysozoa</taxon>
        <taxon>Arthropoda</taxon>
        <taxon>Hexapoda</taxon>
        <taxon>Insecta</taxon>
        <taxon>Pterygota</taxon>
        <taxon>Neoptera</taxon>
        <taxon>Endopterygota</taxon>
        <taxon>Coleoptera</taxon>
        <taxon>Polyphaga</taxon>
        <taxon>Cucujiformia</taxon>
        <taxon>Chrysomeloidea</taxon>
        <taxon>Chrysomelidae</taxon>
        <taxon>Galerucinae</taxon>
        <taxon>Diabroticina</taxon>
        <taxon>Diabroticites</taxon>
        <taxon>Diabrotica</taxon>
    </lineage>
</organism>
<dbReference type="InterPro" id="IPR043504">
    <property type="entry name" value="Peptidase_S1_PA_chymotrypsin"/>
</dbReference>
<feature type="compositionally biased region" description="Acidic residues" evidence="5">
    <location>
        <begin position="93"/>
        <end position="104"/>
    </location>
</feature>
<reference evidence="8" key="1">
    <citation type="submission" date="2022-01" db="EMBL/GenBank/DDBJ databases">
        <authorList>
            <person name="King R."/>
        </authorList>
    </citation>
    <scope>NUCLEOTIDE SEQUENCE</scope>
</reference>
<evidence type="ECO:0000256" key="2">
    <source>
        <dbReference type="ARBA" id="ARBA00022801"/>
    </source>
</evidence>
<dbReference type="InterPro" id="IPR050430">
    <property type="entry name" value="Peptidase_S1"/>
</dbReference>
<feature type="compositionally biased region" description="Basic and acidic residues" evidence="5">
    <location>
        <begin position="111"/>
        <end position="120"/>
    </location>
</feature>
<accession>A0A9N9T8S5</accession>
<evidence type="ECO:0000259" key="7">
    <source>
        <dbReference type="Pfam" id="PF00089"/>
    </source>
</evidence>
<dbReference type="AlphaFoldDB" id="A0A9N9T8S5"/>
<proteinExistence type="predicted"/>
<evidence type="ECO:0000256" key="5">
    <source>
        <dbReference type="SAM" id="MobiDB-lite"/>
    </source>
</evidence>
<dbReference type="GO" id="GO:0006508">
    <property type="term" value="P:proteolysis"/>
    <property type="evidence" value="ECO:0007669"/>
    <property type="project" value="UniProtKB-KW"/>
</dbReference>
<protein>
    <recommendedName>
        <fullName evidence="7">Peptidase S1 domain-containing protein</fullName>
    </recommendedName>
</protein>
<dbReference type="PANTHER" id="PTHR24276:SF94">
    <property type="entry name" value="AT20289P-RELATED"/>
    <property type="match status" value="1"/>
</dbReference>
<dbReference type="GO" id="GO:0004252">
    <property type="term" value="F:serine-type endopeptidase activity"/>
    <property type="evidence" value="ECO:0007669"/>
    <property type="project" value="InterPro"/>
</dbReference>
<name>A0A9N9T8S5_DIABA</name>
<feature type="signal peptide" evidence="6">
    <location>
        <begin position="1"/>
        <end position="23"/>
    </location>
</feature>
<dbReference type="PANTHER" id="PTHR24276">
    <property type="entry name" value="POLYSERASE-RELATED"/>
    <property type="match status" value="1"/>
</dbReference>
<evidence type="ECO:0000256" key="1">
    <source>
        <dbReference type="ARBA" id="ARBA00022670"/>
    </source>
</evidence>
<sequence length="120" mass="13814">MGNFTWSIALVIFTLLLNNNPLADKQYRIFGGYEAKIEDHPWIVELRLLSKHYCGGTLLNEDTVLTAAHCLDSYEQEQARLLRFWEKVQSDEDEAIPDSEDEVQLDNNGESCHDTDTKPR</sequence>
<dbReference type="Proteomes" id="UP001153709">
    <property type="component" value="Chromosome 9"/>
</dbReference>
<dbReference type="InterPro" id="IPR001254">
    <property type="entry name" value="Trypsin_dom"/>
</dbReference>
<evidence type="ECO:0000313" key="9">
    <source>
        <dbReference type="Proteomes" id="UP001153709"/>
    </source>
</evidence>
<feature type="chain" id="PRO_5040409025" description="Peptidase S1 domain-containing protein" evidence="6">
    <location>
        <begin position="24"/>
        <end position="120"/>
    </location>
</feature>
<evidence type="ECO:0000256" key="6">
    <source>
        <dbReference type="SAM" id="SignalP"/>
    </source>
</evidence>
<evidence type="ECO:0000256" key="3">
    <source>
        <dbReference type="ARBA" id="ARBA00022825"/>
    </source>
</evidence>
<dbReference type="PROSITE" id="PS00134">
    <property type="entry name" value="TRYPSIN_HIS"/>
    <property type="match status" value="1"/>
</dbReference>
<dbReference type="Gene3D" id="2.40.10.10">
    <property type="entry name" value="Trypsin-like serine proteases"/>
    <property type="match status" value="1"/>
</dbReference>
<dbReference type="InterPro" id="IPR009003">
    <property type="entry name" value="Peptidase_S1_PA"/>
</dbReference>
<dbReference type="InterPro" id="IPR018114">
    <property type="entry name" value="TRYPSIN_HIS"/>
</dbReference>
<dbReference type="OrthoDB" id="531708at2759"/>
<evidence type="ECO:0000313" key="8">
    <source>
        <dbReference type="EMBL" id="CAG9841118.1"/>
    </source>
</evidence>
<feature type="region of interest" description="Disordered" evidence="5">
    <location>
        <begin position="93"/>
        <end position="120"/>
    </location>
</feature>
<feature type="domain" description="Peptidase S1" evidence="7">
    <location>
        <begin position="29"/>
        <end position="81"/>
    </location>
</feature>
<dbReference type="SUPFAM" id="SSF50494">
    <property type="entry name" value="Trypsin-like serine proteases"/>
    <property type="match status" value="1"/>
</dbReference>
<keyword evidence="3" id="KW-0720">Serine protease</keyword>
<keyword evidence="6" id="KW-0732">Signal</keyword>
<gene>
    <name evidence="8" type="ORF">DIABBA_LOCUS13709</name>
</gene>
<evidence type="ECO:0000256" key="4">
    <source>
        <dbReference type="ARBA" id="ARBA00023157"/>
    </source>
</evidence>
<keyword evidence="9" id="KW-1185">Reference proteome</keyword>
<dbReference type="Pfam" id="PF00089">
    <property type="entry name" value="Trypsin"/>
    <property type="match status" value="1"/>
</dbReference>